<keyword evidence="2" id="KW-1185">Reference proteome</keyword>
<gene>
    <name evidence="1" type="ORF">Bhyg_01086</name>
</gene>
<name>A0A9Q0S569_9DIPT</name>
<protein>
    <submittedName>
        <fullName evidence="1">Uncharacterized protein</fullName>
    </submittedName>
</protein>
<dbReference type="OrthoDB" id="7781396at2759"/>
<dbReference type="Proteomes" id="UP001151699">
    <property type="component" value="Chromosome A"/>
</dbReference>
<sequence>MEEIEELEKKKLTALDCPNPFKIPSHNENNHYPLKRVSPLIQAHALGLGCNLEIGIRICDKCRLYARNTYIRLYKNKKPRNLSARSFATTTTTEAEAPKPTSPIIKEEDIDVDDYVEGTDESYNFTIMEDGEQASSSFCNSDSVSSVAVSEFPKFKIVNVTSLPAEKHNEIINNDDNASDSLYNHQLKISEIISSTPNSNLFGIARKISECNDMATPSTSKAFYNAPNKSNKKKSKLQKIKQRMQQNYRAQFQNVEEVASSPDLRKEANDSDSNSKLISILKVNRRKNTLTPLDCEIEFVESNPPIQRQSLMTMEDRILSQHLEIVKRIRNPNSELIRKVAFLRVCVNYMMTELVGETFNFGKNITFENLKVRYYGKRNAAVR</sequence>
<comment type="caution">
    <text evidence="1">The sequence shown here is derived from an EMBL/GenBank/DDBJ whole genome shotgun (WGS) entry which is preliminary data.</text>
</comment>
<dbReference type="EMBL" id="WJQU01000001">
    <property type="protein sequence ID" value="KAJ6645877.1"/>
    <property type="molecule type" value="Genomic_DNA"/>
</dbReference>
<accession>A0A9Q0S569</accession>
<evidence type="ECO:0000313" key="2">
    <source>
        <dbReference type="Proteomes" id="UP001151699"/>
    </source>
</evidence>
<proteinExistence type="predicted"/>
<reference evidence="1" key="1">
    <citation type="submission" date="2022-07" db="EMBL/GenBank/DDBJ databases">
        <authorList>
            <person name="Trinca V."/>
            <person name="Uliana J.V.C."/>
            <person name="Torres T.T."/>
            <person name="Ward R.J."/>
            <person name="Monesi N."/>
        </authorList>
    </citation>
    <scope>NUCLEOTIDE SEQUENCE</scope>
    <source>
        <strain evidence="1">HSMRA1968</strain>
        <tissue evidence="1">Whole embryos</tissue>
    </source>
</reference>
<organism evidence="1 2">
    <name type="scientific">Pseudolycoriella hygida</name>
    <dbReference type="NCBI Taxonomy" id="35572"/>
    <lineage>
        <taxon>Eukaryota</taxon>
        <taxon>Metazoa</taxon>
        <taxon>Ecdysozoa</taxon>
        <taxon>Arthropoda</taxon>
        <taxon>Hexapoda</taxon>
        <taxon>Insecta</taxon>
        <taxon>Pterygota</taxon>
        <taxon>Neoptera</taxon>
        <taxon>Endopterygota</taxon>
        <taxon>Diptera</taxon>
        <taxon>Nematocera</taxon>
        <taxon>Sciaroidea</taxon>
        <taxon>Sciaridae</taxon>
        <taxon>Pseudolycoriella</taxon>
    </lineage>
</organism>
<evidence type="ECO:0000313" key="1">
    <source>
        <dbReference type="EMBL" id="KAJ6645877.1"/>
    </source>
</evidence>
<dbReference type="AlphaFoldDB" id="A0A9Q0S569"/>